<accession>A0A1G6CVR6</accession>
<dbReference type="Proteomes" id="UP000198771">
    <property type="component" value="Unassembled WGS sequence"/>
</dbReference>
<comment type="catalytic activity">
    <reaction evidence="8">
        <text>Mo-molybdopterin + GTP + H(+) = Mo-molybdopterin guanine dinucleotide + diphosphate</text>
        <dbReference type="Rhea" id="RHEA:34243"/>
        <dbReference type="ChEBI" id="CHEBI:15378"/>
        <dbReference type="ChEBI" id="CHEBI:33019"/>
        <dbReference type="ChEBI" id="CHEBI:37565"/>
        <dbReference type="ChEBI" id="CHEBI:71302"/>
        <dbReference type="ChEBI" id="CHEBI:71310"/>
        <dbReference type="EC" id="2.7.7.77"/>
    </reaction>
</comment>
<keyword evidence="5 8" id="KW-0460">Magnesium</keyword>
<evidence type="ECO:0000313" key="10">
    <source>
        <dbReference type="EMBL" id="SDB37033.1"/>
    </source>
</evidence>
<name>A0A1G6CVR6_9BACT</name>
<protein>
    <recommendedName>
        <fullName evidence="8">Probable molybdenum cofactor guanylyltransferase</fullName>
        <shortName evidence="8">MoCo guanylyltransferase</shortName>
        <ecNumber evidence="8">2.7.7.77</ecNumber>
    </recommendedName>
    <alternativeName>
        <fullName evidence="8">GTP:molybdopterin guanylyltransferase</fullName>
    </alternativeName>
    <alternativeName>
        <fullName evidence="8">Mo-MPT guanylyltransferase</fullName>
    </alternativeName>
    <alternativeName>
        <fullName evidence="8">Molybdopterin guanylyltransferase</fullName>
    </alternativeName>
    <alternativeName>
        <fullName evidence="8">Molybdopterin-guanine dinucleotide synthase</fullName>
        <shortName evidence="8">MGD synthase</shortName>
    </alternativeName>
</protein>
<feature type="binding site" evidence="8">
    <location>
        <position position="96"/>
    </location>
    <ligand>
        <name>GTP</name>
        <dbReference type="ChEBI" id="CHEBI:37565"/>
    </ligand>
</feature>
<comment type="cofactor">
    <cofactor evidence="8">
        <name>Mg(2+)</name>
        <dbReference type="ChEBI" id="CHEBI:18420"/>
    </cofactor>
</comment>
<keyword evidence="1 8" id="KW-0963">Cytoplasm</keyword>
<keyword evidence="11" id="KW-1185">Reference proteome</keyword>
<dbReference type="STRING" id="617002.SAMN05660653_01767"/>
<evidence type="ECO:0000256" key="2">
    <source>
        <dbReference type="ARBA" id="ARBA00022679"/>
    </source>
</evidence>
<dbReference type="CDD" id="cd02503">
    <property type="entry name" value="MobA"/>
    <property type="match status" value="1"/>
</dbReference>
<dbReference type="InterPro" id="IPR013482">
    <property type="entry name" value="Molybde_CF_guanTrfase"/>
</dbReference>
<comment type="function">
    <text evidence="8">Transfers a GMP moiety from GTP to Mo-molybdopterin (Mo-MPT) cofactor (Moco or molybdenum cofactor) to form Mo-molybdopterin guanine dinucleotide (Mo-MGD) cofactor.</text>
</comment>
<keyword evidence="7 8" id="KW-0501">Molybdenum cofactor biosynthesis</keyword>
<feature type="binding site" evidence="8">
    <location>
        <position position="96"/>
    </location>
    <ligand>
        <name>Mg(2+)</name>
        <dbReference type="ChEBI" id="CHEBI:18420"/>
    </ligand>
</feature>
<feature type="binding site" evidence="8">
    <location>
        <begin position="12"/>
        <end position="14"/>
    </location>
    <ligand>
        <name>GTP</name>
        <dbReference type="ChEBI" id="CHEBI:37565"/>
    </ligand>
</feature>
<evidence type="ECO:0000256" key="1">
    <source>
        <dbReference type="ARBA" id="ARBA00022490"/>
    </source>
</evidence>
<proteinExistence type="inferred from homology"/>
<keyword evidence="3 8" id="KW-0479">Metal-binding</keyword>
<dbReference type="RefSeq" id="WP_092120204.1">
    <property type="nucleotide sequence ID" value="NZ_FMXO01000009.1"/>
</dbReference>
<dbReference type="OrthoDB" id="9788394at2"/>
<feature type="binding site" evidence="8">
    <location>
        <position position="24"/>
    </location>
    <ligand>
        <name>GTP</name>
        <dbReference type="ChEBI" id="CHEBI:37565"/>
    </ligand>
</feature>
<evidence type="ECO:0000313" key="11">
    <source>
        <dbReference type="Proteomes" id="UP000198771"/>
    </source>
</evidence>
<evidence type="ECO:0000256" key="6">
    <source>
        <dbReference type="ARBA" id="ARBA00023134"/>
    </source>
</evidence>
<dbReference type="PANTHER" id="PTHR19136">
    <property type="entry name" value="MOLYBDENUM COFACTOR GUANYLYLTRANSFERASE"/>
    <property type="match status" value="1"/>
</dbReference>
<dbReference type="GO" id="GO:0005525">
    <property type="term" value="F:GTP binding"/>
    <property type="evidence" value="ECO:0007669"/>
    <property type="project" value="UniProtKB-UniRule"/>
</dbReference>
<evidence type="ECO:0000256" key="8">
    <source>
        <dbReference type="HAMAP-Rule" id="MF_00316"/>
    </source>
</evidence>
<evidence type="ECO:0000256" key="3">
    <source>
        <dbReference type="ARBA" id="ARBA00022723"/>
    </source>
</evidence>
<dbReference type="GO" id="GO:0061603">
    <property type="term" value="F:molybdenum cofactor guanylyltransferase activity"/>
    <property type="evidence" value="ECO:0007669"/>
    <property type="project" value="UniProtKB-EC"/>
</dbReference>
<keyword evidence="2 8" id="KW-0808">Transferase</keyword>
<dbReference type="InterPro" id="IPR025877">
    <property type="entry name" value="MobA-like_NTP_Trfase"/>
</dbReference>
<dbReference type="InterPro" id="IPR029044">
    <property type="entry name" value="Nucleotide-diphossugar_trans"/>
</dbReference>
<evidence type="ECO:0000256" key="5">
    <source>
        <dbReference type="ARBA" id="ARBA00022842"/>
    </source>
</evidence>
<dbReference type="EMBL" id="FMXO01000009">
    <property type="protein sequence ID" value="SDB37033.1"/>
    <property type="molecule type" value="Genomic_DNA"/>
</dbReference>
<dbReference type="AlphaFoldDB" id="A0A1G6CVR6"/>
<comment type="subcellular location">
    <subcellularLocation>
        <location evidence="8">Cytoplasm</location>
    </subcellularLocation>
</comment>
<dbReference type="EC" id="2.7.7.77" evidence="8"/>
<sequence length="212" mass="23264">MSQPGMPAGIVLAGGKSTRLGHDKAQIVFSGSNLLSRTVDLLKRHCSAVHIAGRTSAEHGLNVPSFPDSVAGYGPAGGIATMLRLLQQPCLVLSCDLPLMNDLMLRRLTNGWREKPDTALMTTFQQEDTGYIEALVAIYEPQALPLLEQAFVDGLFQLNRILPEHLRHHLPYPRSEATPFFNVNHPADLSMLRQMESVANRTWTGPDPITTS</sequence>
<reference evidence="10 11" key="1">
    <citation type="submission" date="2016-10" db="EMBL/GenBank/DDBJ databases">
        <authorList>
            <person name="de Groot N.N."/>
        </authorList>
    </citation>
    <scope>NUCLEOTIDE SEQUENCE [LARGE SCALE GENOMIC DNA]</scope>
    <source>
        <strain evidence="10 11">ASO4-2</strain>
    </source>
</reference>
<dbReference type="GO" id="GO:0006777">
    <property type="term" value="P:Mo-molybdopterin cofactor biosynthetic process"/>
    <property type="evidence" value="ECO:0007669"/>
    <property type="project" value="UniProtKB-KW"/>
</dbReference>
<dbReference type="GO" id="GO:0046872">
    <property type="term" value="F:metal ion binding"/>
    <property type="evidence" value="ECO:0007669"/>
    <property type="project" value="UniProtKB-KW"/>
</dbReference>
<dbReference type="Gene3D" id="3.90.550.10">
    <property type="entry name" value="Spore Coat Polysaccharide Biosynthesis Protein SpsA, Chain A"/>
    <property type="match status" value="1"/>
</dbReference>
<organism evidence="10 11">
    <name type="scientific">Desulfonatronum thiosulfatophilum</name>
    <dbReference type="NCBI Taxonomy" id="617002"/>
    <lineage>
        <taxon>Bacteria</taxon>
        <taxon>Pseudomonadati</taxon>
        <taxon>Thermodesulfobacteriota</taxon>
        <taxon>Desulfovibrionia</taxon>
        <taxon>Desulfovibrionales</taxon>
        <taxon>Desulfonatronaceae</taxon>
        <taxon>Desulfonatronum</taxon>
    </lineage>
</organism>
<keyword evidence="4 8" id="KW-0547">Nucleotide-binding</keyword>
<feature type="domain" description="MobA-like NTP transferase" evidence="9">
    <location>
        <begin position="9"/>
        <end position="162"/>
    </location>
</feature>
<comment type="caution">
    <text evidence="8">Lacks conserved residue(s) required for the propagation of feature annotation.</text>
</comment>
<dbReference type="SUPFAM" id="SSF53448">
    <property type="entry name" value="Nucleotide-diphospho-sugar transferases"/>
    <property type="match status" value="1"/>
</dbReference>
<keyword evidence="6 8" id="KW-0342">GTP-binding</keyword>
<evidence type="ECO:0000256" key="4">
    <source>
        <dbReference type="ARBA" id="ARBA00022741"/>
    </source>
</evidence>
<dbReference type="GO" id="GO:0005737">
    <property type="term" value="C:cytoplasm"/>
    <property type="evidence" value="ECO:0007669"/>
    <property type="project" value="UniProtKB-SubCell"/>
</dbReference>
<dbReference type="PANTHER" id="PTHR19136:SF81">
    <property type="entry name" value="MOLYBDENUM COFACTOR GUANYLYLTRANSFERASE"/>
    <property type="match status" value="1"/>
</dbReference>
<dbReference type="Pfam" id="PF12804">
    <property type="entry name" value="NTP_transf_3"/>
    <property type="match status" value="1"/>
</dbReference>
<dbReference type="HAMAP" id="MF_00316">
    <property type="entry name" value="MobA"/>
    <property type="match status" value="1"/>
</dbReference>
<feature type="binding site" evidence="8">
    <location>
        <position position="68"/>
    </location>
    <ligand>
        <name>GTP</name>
        <dbReference type="ChEBI" id="CHEBI:37565"/>
    </ligand>
</feature>
<comment type="domain">
    <text evidence="8">The N-terminal domain determines nucleotide recognition and specific binding, while the C-terminal domain determines the specific binding to the target protein.</text>
</comment>
<evidence type="ECO:0000259" key="9">
    <source>
        <dbReference type="Pfam" id="PF12804"/>
    </source>
</evidence>
<evidence type="ECO:0000256" key="7">
    <source>
        <dbReference type="ARBA" id="ARBA00023150"/>
    </source>
</evidence>
<gene>
    <name evidence="8" type="primary">mobA</name>
    <name evidence="10" type="ORF">SAMN05660653_01767</name>
</gene>
<comment type="similarity">
    <text evidence="8">Belongs to the MobA family.</text>
</comment>